<dbReference type="PANTHER" id="PTHR31189">
    <property type="entry name" value="OS03G0336100 PROTEIN-RELATED"/>
    <property type="match status" value="1"/>
</dbReference>
<evidence type="ECO:0000256" key="4">
    <source>
        <dbReference type="ARBA" id="ARBA00023770"/>
    </source>
</evidence>
<dbReference type="GO" id="GO:0033095">
    <property type="term" value="C:aleurone grain"/>
    <property type="evidence" value="ECO:0007669"/>
    <property type="project" value="UniProtKB-SubCell"/>
</dbReference>
<feature type="compositionally biased region" description="Basic and acidic residues" evidence="5">
    <location>
        <begin position="324"/>
        <end position="333"/>
    </location>
</feature>
<dbReference type="CDD" id="cd02244">
    <property type="entry name" value="cupin_7S_vicilin-like_N"/>
    <property type="match status" value="1"/>
</dbReference>
<gene>
    <name evidence="8" type="ORF">VFH_U117520</name>
</gene>
<accession>A0AAV0YKN0</accession>
<dbReference type="InterPro" id="IPR050253">
    <property type="entry name" value="Seed_Storage-Functional"/>
</dbReference>
<feature type="domain" description="Cupin type-1" evidence="7">
    <location>
        <begin position="250"/>
        <end position="422"/>
    </location>
</feature>
<comment type="similarity">
    <text evidence="3">Belongs to the 7S seed storage protein family.</text>
</comment>
<sequence>MAATIIKLFMLLGVALLASVCVSSTSDHENPFIFKSNRFQSLYENENGRIRLLQRFDKRSKIFENLQNYRILEYKFKPRTLLLPQYNEADFILVVLNGKAILTVLNSNDRNSFNLEVGDTIKLPAGTIAYLANRDDNEDLRVLDLAIPVNRPGQLQSFLLSGTQNQPSFLSGFSKNILEASFNTNYEEIEEVLLEEQEQDPQHRRILTDRRQEINKEDVIVKVSKEQIEELGRNAKTSSKKSVSSKSEPFNLRSRSPIYSNKFGKFFEITPEKNPQLQDLNIFVNSVEIKEGSLLLPNYNSRAIVIVTVNEGKGDIELVGQRNENQKEKREENDKEEEQKEEEISKQVQRYRARLSPGDVFVIPAGHPYAINASSELNLIGFGINAENNQKNFLAGEEDNVISQIQRPVKEIVFPGSSKEIDRLLKNQKESYFANAQPLQREAIAHMKKPIFKLFYY</sequence>
<dbReference type="InterPro" id="IPR011051">
    <property type="entry name" value="RmlC_Cupin_sf"/>
</dbReference>
<dbReference type="Pfam" id="PF00190">
    <property type="entry name" value="Cupin_1"/>
    <property type="match status" value="2"/>
</dbReference>
<feature type="chain" id="PRO_5043751525" description="Cupin type-1 domain-containing protein" evidence="6">
    <location>
        <begin position="26"/>
        <end position="457"/>
    </location>
</feature>
<dbReference type="SMART" id="SM00835">
    <property type="entry name" value="Cupin_1"/>
    <property type="match status" value="2"/>
</dbReference>
<feature type="signal peptide" evidence="6">
    <location>
        <begin position="1"/>
        <end position="25"/>
    </location>
</feature>
<comment type="caution">
    <text evidence="8">The sequence shown here is derived from an EMBL/GenBank/DDBJ whole genome shotgun (WGS) entry which is preliminary data.</text>
</comment>
<dbReference type="InterPro" id="IPR006045">
    <property type="entry name" value="Cupin_1"/>
</dbReference>
<evidence type="ECO:0000256" key="1">
    <source>
        <dbReference type="ARBA" id="ARBA00003839"/>
    </source>
</evidence>
<dbReference type="SUPFAM" id="SSF51182">
    <property type="entry name" value="RmlC-like cupins"/>
    <property type="match status" value="2"/>
</dbReference>
<evidence type="ECO:0000256" key="2">
    <source>
        <dbReference type="ARBA" id="ARBA00022554"/>
    </source>
</evidence>
<keyword evidence="6" id="KW-0732">Signal</keyword>
<feature type="region of interest" description="Disordered" evidence="5">
    <location>
        <begin position="232"/>
        <end position="251"/>
    </location>
</feature>
<name>A0AAV0YKN0_VICFA</name>
<dbReference type="Gene3D" id="2.60.120.10">
    <property type="entry name" value="Jelly Rolls"/>
    <property type="match status" value="2"/>
</dbReference>
<comment type="subcellular location">
    <subcellularLocation>
        <location evidence="4">Vacuole</location>
        <location evidence="4">Aleurone grain</location>
    </subcellularLocation>
</comment>
<dbReference type="AlphaFoldDB" id="A0AAV0YKN0"/>
<evidence type="ECO:0000256" key="3">
    <source>
        <dbReference type="ARBA" id="ARBA00023597"/>
    </source>
</evidence>
<dbReference type="PANTHER" id="PTHR31189:SF41">
    <property type="entry name" value="VICILIN C72"/>
    <property type="match status" value="1"/>
</dbReference>
<protein>
    <recommendedName>
        <fullName evidence="7">Cupin type-1 domain-containing protein</fullName>
    </recommendedName>
</protein>
<dbReference type="Proteomes" id="UP001157006">
    <property type="component" value="Unassembled WGS sequence"/>
</dbReference>
<proteinExistence type="inferred from homology"/>
<evidence type="ECO:0000259" key="7">
    <source>
        <dbReference type="SMART" id="SM00835"/>
    </source>
</evidence>
<dbReference type="InterPro" id="IPR014710">
    <property type="entry name" value="RmlC-like_jellyroll"/>
</dbReference>
<keyword evidence="9" id="KW-1185">Reference proteome</keyword>
<dbReference type="CDD" id="cd02245">
    <property type="entry name" value="cupin_7S_vicilin-like_C"/>
    <property type="match status" value="1"/>
</dbReference>
<evidence type="ECO:0000313" key="9">
    <source>
        <dbReference type="Proteomes" id="UP001157006"/>
    </source>
</evidence>
<comment type="function">
    <text evidence="1">Seed storage protein.</text>
</comment>
<reference evidence="8 9" key="1">
    <citation type="submission" date="2023-01" db="EMBL/GenBank/DDBJ databases">
        <authorList>
            <person name="Kreplak J."/>
        </authorList>
    </citation>
    <scope>NUCLEOTIDE SEQUENCE [LARGE SCALE GENOMIC DNA]</scope>
</reference>
<organism evidence="8 9">
    <name type="scientific">Vicia faba</name>
    <name type="common">Broad bean</name>
    <name type="synonym">Faba vulgaris</name>
    <dbReference type="NCBI Taxonomy" id="3906"/>
    <lineage>
        <taxon>Eukaryota</taxon>
        <taxon>Viridiplantae</taxon>
        <taxon>Streptophyta</taxon>
        <taxon>Embryophyta</taxon>
        <taxon>Tracheophyta</taxon>
        <taxon>Spermatophyta</taxon>
        <taxon>Magnoliopsida</taxon>
        <taxon>eudicotyledons</taxon>
        <taxon>Gunneridae</taxon>
        <taxon>Pentapetalae</taxon>
        <taxon>rosids</taxon>
        <taxon>fabids</taxon>
        <taxon>Fabales</taxon>
        <taxon>Fabaceae</taxon>
        <taxon>Papilionoideae</taxon>
        <taxon>50 kb inversion clade</taxon>
        <taxon>NPAAA clade</taxon>
        <taxon>Hologalegina</taxon>
        <taxon>IRL clade</taxon>
        <taxon>Fabeae</taxon>
        <taxon>Vicia</taxon>
    </lineage>
</organism>
<evidence type="ECO:0000313" key="8">
    <source>
        <dbReference type="EMBL" id="CAI8585309.1"/>
    </source>
</evidence>
<feature type="compositionally biased region" description="Low complexity" evidence="5">
    <location>
        <begin position="236"/>
        <end position="247"/>
    </location>
</feature>
<dbReference type="EMBL" id="CATIWC010003451">
    <property type="protein sequence ID" value="CAI8585309.1"/>
    <property type="molecule type" value="Genomic_DNA"/>
</dbReference>
<feature type="domain" description="Cupin type-1" evidence="7">
    <location>
        <begin position="32"/>
        <end position="190"/>
    </location>
</feature>
<keyword evidence="2" id="KW-0926">Vacuole</keyword>
<evidence type="ECO:0000256" key="6">
    <source>
        <dbReference type="SAM" id="SignalP"/>
    </source>
</evidence>
<feature type="region of interest" description="Disordered" evidence="5">
    <location>
        <begin position="321"/>
        <end position="345"/>
    </location>
</feature>
<evidence type="ECO:0000256" key="5">
    <source>
        <dbReference type="SAM" id="MobiDB-lite"/>
    </source>
</evidence>